<accession>G2LJG8</accession>
<dbReference type="Proteomes" id="UP000006791">
    <property type="component" value="Chromosome 1"/>
</dbReference>
<sequence>MPHDLPKAYEPKHIEQKWYPFWEQGGYFQPQGTGQPFCIVIPPPNVTGSLHMGHALQHALMDVLTRWRRMQGRCTLWLPGTDHAGIATQMVVEKQLAAEGIKRTDLTRAEFEARVWAWKAESGGTIQRQMRLEGVSVDWSRERFTLDEGLSQAVREVFVRLYEEGRIYRGAYMVNWSPKLQTAVSDLEVEMKEVRGKLYHLAYPVIGREETIIVATTRPETMLGDTAVAVHPADDRYRHLIGQRVRLPIVSRDIPIIADEAVEISFGTGAVKVTPAHDPNDFELGKRHGLEFIVVIGKDGTMTEAAGAGFAGLDRFKAREKVIQQLAELGALVKVEDYTHNVGHCQRSGVPIEPLVSEQWFLDVKPLAEKAIVAVREGRTRFIPSSWEKVYFDWMENIRPWCISRQLWWGHRIPAWYAPDGRLAVARSEAEARHQLGLPDDAPLTQDEDVLDTWFSSALWAFSTFGWTGDPARDAANPDLQRFTPTDVLVTGFDIIFFWVARMMMMSLHFTGDVPFRCVFVTGLVRDAQGQKMSKTKGNVVDPLEVFEKYGTDAVRFSLVSAVTGANDIKLQESKMEAARNFANKIWNAARFTLGNLPDPAAPLPRPEDKPGLADRWMQSRLTRVTAEVTEALENFRFHDATLTLYKFFWNDFCDWYIELVKPVVSAAEDTPERTAARARLAATLEHALRLLHPFMPFITEELWQQVSRYVWADGERPSSLCMAPYPQAAVADLDLEAERQMEAVINLISRVRNIRAEMNLPPSAQVEVHFAADASLSQLLLEQKPAILRLARATAVVAHDELPDLGFCARSVTPEGVRLALPLAGLVDAQAERARLEKEIAKHEKALHQLLEVVNRPGFAERAAPEVVAEKQEQRLALENQLAALRETLATFG</sequence>
<dbReference type="AlphaFoldDB" id="G2LJG8"/>
<dbReference type="STRING" id="981222.Cabther_A2115"/>
<feature type="domain" description="Valyl-tRNA synthetase tRNA-binding arm" evidence="12">
    <location>
        <begin position="829"/>
        <end position="892"/>
    </location>
</feature>
<feature type="binding site" evidence="9">
    <location>
        <position position="535"/>
    </location>
    <ligand>
        <name>ATP</name>
        <dbReference type="ChEBI" id="CHEBI:30616"/>
    </ligand>
</feature>
<organism evidence="13 14">
    <name type="scientific">Chloracidobacterium thermophilum (strain B)</name>
    <dbReference type="NCBI Taxonomy" id="981222"/>
    <lineage>
        <taxon>Bacteria</taxon>
        <taxon>Pseudomonadati</taxon>
        <taxon>Acidobacteriota</taxon>
        <taxon>Terriglobia</taxon>
        <taxon>Terriglobales</taxon>
        <taxon>Acidobacteriaceae</taxon>
        <taxon>Chloracidobacterium</taxon>
    </lineage>
</organism>
<dbReference type="NCBIfam" id="NF004349">
    <property type="entry name" value="PRK05729.1"/>
    <property type="match status" value="1"/>
</dbReference>
<dbReference type="FunFam" id="3.40.50.620:FF:000098">
    <property type="entry name" value="Valine--tRNA ligase"/>
    <property type="match status" value="1"/>
</dbReference>
<dbReference type="FunFam" id="3.90.740.10:FF:000005">
    <property type="entry name" value="Valine--tRNA ligase, mitochondrial"/>
    <property type="match status" value="1"/>
</dbReference>
<dbReference type="CDD" id="cd07962">
    <property type="entry name" value="Anticodon_Ia_Val"/>
    <property type="match status" value="1"/>
</dbReference>
<dbReference type="PRINTS" id="PR00986">
    <property type="entry name" value="TRNASYNTHVAL"/>
</dbReference>
<dbReference type="Pfam" id="PF08264">
    <property type="entry name" value="Anticodon_1"/>
    <property type="match status" value="1"/>
</dbReference>
<dbReference type="RefSeq" id="WP_014100594.1">
    <property type="nucleotide sequence ID" value="NC_016024.1"/>
</dbReference>
<dbReference type="EMBL" id="CP002514">
    <property type="protein sequence ID" value="AEP12857.1"/>
    <property type="molecule type" value="Genomic_DNA"/>
</dbReference>
<dbReference type="InterPro" id="IPR009080">
    <property type="entry name" value="tRNAsynth_Ia_anticodon-bd"/>
</dbReference>
<dbReference type="SUPFAM" id="SSF52374">
    <property type="entry name" value="Nucleotidylyl transferase"/>
    <property type="match status" value="1"/>
</dbReference>
<dbReference type="InterPro" id="IPR002300">
    <property type="entry name" value="aa-tRNA-synth_Ia"/>
</dbReference>
<comment type="catalytic activity">
    <reaction evidence="8 9">
        <text>tRNA(Val) + L-valine + ATP = L-valyl-tRNA(Val) + AMP + diphosphate</text>
        <dbReference type="Rhea" id="RHEA:10704"/>
        <dbReference type="Rhea" id="RHEA-COMP:9672"/>
        <dbReference type="Rhea" id="RHEA-COMP:9708"/>
        <dbReference type="ChEBI" id="CHEBI:30616"/>
        <dbReference type="ChEBI" id="CHEBI:33019"/>
        <dbReference type="ChEBI" id="CHEBI:57762"/>
        <dbReference type="ChEBI" id="CHEBI:78442"/>
        <dbReference type="ChEBI" id="CHEBI:78537"/>
        <dbReference type="ChEBI" id="CHEBI:456215"/>
        <dbReference type="EC" id="6.1.1.9"/>
    </reaction>
</comment>
<dbReference type="GO" id="GO:0002161">
    <property type="term" value="F:aminoacyl-tRNA deacylase activity"/>
    <property type="evidence" value="ECO:0007669"/>
    <property type="project" value="InterPro"/>
</dbReference>
<evidence type="ECO:0000259" key="11">
    <source>
        <dbReference type="Pfam" id="PF08264"/>
    </source>
</evidence>
<dbReference type="Pfam" id="PF00133">
    <property type="entry name" value="tRNA-synt_1"/>
    <property type="match status" value="1"/>
</dbReference>
<dbReference type="InterPro" id="IPR014729">
    <property type="entry name" value="Rossmann-like_a/b/a_fold"/>
</dbReference>
<feature type="coiled-coil region" evidence="9">
    <location>
        <begin position="827"/>
        <end position="889"/>
    </location>
</feature>
<comment type="domain">
    <text evidence="9">The C-terminal coiled-coil domain is crucial for aminoacylation activity.</text>
</comment>
<evidence type="ECO:0000256" key="5">
    <source>
        <dbReference type="ARBA" id="ARBA00022917"/>
    </source>
</evidence>
<evidence type="ECO:0000313" key="14">
    <source>
        <dbReference type="Proteomes" id="UP000006791"/>
    </source>
</evidence>
<dbReference type="Gene3D" id="1.10.287.380">
    <property type="entry name" value="Valyl-tRNA synthetase, C-terminal domain"/>
    <property type="match status" value="1"/>
</dbReference>
<evidence type="ECO:0000256" key="6">
    <source>
        <dbReference type="ARBA" id="ARBA00023054"/>
    </source>
</evidence>
<dbReference type="NCBIfam" id="TIGR00422">
    <property type="entry name" value="valS"/>
    <property type="match status" value="1"/>
</dbReference>
<dbReference type="InterPro" id="IPR033705">
    <property type="entry name" value="Anticodon_Ia_Val"/>
</dbReference>
<protein>
    <recommendedName>
        <fullName evidence="9">Valine--tRNA ligase</fullName>
        <ecNumber evidence="9">6.1.1.9</ecNumber>
    </recommendedName>
    <alternativeName>
        <fullName evidence="9">Valyl-tRNA synthetase</fullName>
        <shortName evidence="9">ValRS</shortName>
    </alternativeName>
</protein>
<evidence type="ECO:0000256" key="9">
    <source>
        <dbReference type="HAMAP-Rule" id="MF_02004"/>
    </source>
</evidence>
<dbReference type="PANTHER" id="PTHR11946:SF93">
    <property type="entry name" value="VALINE--TRNA LIGASE, CHLOROPLASTIC_MITOCHONDRIAL 2"/>
    <property type="match status" value="1"/>
</dbReference>
<dbReference type="HOGENOM" id="CLU_001493_0_2_0"/>
<evidence type="ECO:0000256" key="4">
    <source>
        <dbReference type="ARBA" id="ARBA00022840"/>
    </source>
</evidence>
<keyword evidence="4 9" id="KW-0067">ATP-binding</keyword>
<dbReference type="SUPFAM" id="SSF50677">
    <property type="entry name" value="ValRS/IleRS/LeuRS editing domain"/>
    <property type="match status" value="1"/>
</dbReference>
<dbReference type="InterPro" id="IPR037118">
    <property type="entry name" value="Val-tRNA_synth_C_sf"/>
</dbReference>
<comment type="domain">
    <text evidence="9">ValRS has two distinct active sites: one for aminoacylation and one for editing. The misactivated threonine is translocated from the active site to the editing site.</text>
</comment>
<dbReference type="SUPFAM" id="SSF47323">
    <property type="entry name" value="Anticodon-binding domain of a subclass of class I aminoacyl-tRNA synthetases"/>
    <property type="match status" value="1"/>
</dbReference>
<keyword evidence="3 9" id="KW-0547">Nucleotide-binding</keyword>
<dbReference type="KEGG" id="ctm:Cabther_A2115"/>
<comment type="similarity">
    <text evidence="9">Belongs to the class-I aminoacyl-tRNA synthetase family. ValS type 1 subfamily.</text>
</comment>
<evidence type="ECO:0000259" key="12">
    <source>
        <dbReference type="Pfam" id="PF10458"/>
    </source>
</evidence>
<keyword evidence="2 9" id="KW-0436">Ligase</keyword>
<evidence type="ECO:0000256" key="7">
    <source>
        <dbReference type="ARBA" id="ARBA00023146"/>
    </source>
</evidence>
<dbReference type="GO" id="GO:0005524">
    <property type="term" value="F:ATP binding"/>
    <property type="evidence" value="ECO:0007669"/>
    <property type="project" value="UniProtKB-UniRule"/>
</dbReference>
<dbReference type="SUPFAM" id="SSF46589">
    <property type="entry name" value="tRNA-binding arm"/>
    <property type="match status" value="1"/>
</dbReference>
<dbReference type="InterPro" id="IPR009008">
    <property type="entry name" value="Val/Leu/Ile-tRNA-synth_edit"/>
</dbReference>
<dbReference type="Gene3D" id="3.40.50.620">
    <property type="entry name" value="HUPs"/>
    <property type="match status" value="2"/>
</dbReference>
<dbReference type="GO" id="GO:0005829">
    <property type="term" value="C:cytosol"/>
    <property type="evidence" value="ECO:0007669"/>
    <property type="project" value="TreeGrafter"/>
</dbReference>
<dbReference type="InterPro" id="IPR019499">
    <property type="entry name" value="Val-tRNA_synth_tRNA-bd"/>
</dbReference>
<dbReference type="InterPro" id="IPR001412">
    <property type="entry name" value="aa-tRNA-synth_I_CS"/>
</dbReference>
<dbReference type="InterPro" id="IPR010978">
    <property type="entry name" value="tRNA-bd_arm"/>
</dbReference>
<dbReference type="InterPro" id="IPR013155">
    <property type="entry name" value="M/V/L/I-tRNA-synth_anticd-bd"/>
</dbReference>
<evidence type="ECO:0000259" key="10">
    <source>
        <dbReference type="Pfam" id="PF00133"/>
    </source>
</evidence>
<dbReference type="InterPro" id="IPR002303">
    <property type="entry name" value="Valyl-tRNA_ligase"/>
</dbReference>
<dbReference type="Gene3D" id="1.10.730.10">
    <property type="entry name" value="Isoleucyl-tRNA Synthetase, Domain 1"/>
    <property type="match status" value="1"/>
</dbReference>
<evidence type="ECO:0000256" key="1">
    <source>
        <dbReference type="ARBA" id="ARBA00022490"/>
    </source>
</evidence>
<comment type="subunit">
    <text evidence="9">Monomer.</text>
</comment>
<dbReference type="FunFam" id="3.40.50.620:FF:000020">
    <property type="entry name" value="Valine--tRNA ligase, mitochondrial"/>
    <property type="match status" value="1"/>
</dbReference>
<dbReference type="CDD" id="cd00817">
    <property type="entry name" value="ValRS_core"/>
    <property type="match status" value="1"/>
</dbReference>
<feature type="domain" description="Aminoacyl-tRNA synthetase class Ia" evidence="10">
    <location>
        <begin position="17"/>
        <end position="571"/>
    </location>
</feature>
<evidence type="ECO:0000256" key="2">
    <source>
        <dbReference type="ARBA" id="ARBA00022598"/>
    </source>
</evidence>
<keyword evidence="6 9" id="KW-0175">Coiled coil</keyword>
<dbReference type="GO" id="GO:0004832">
    <property type="term" value="F:valine-tRNA ligase activity"/>
    <property type="evidence" value="ECO:0007669"/>
    <property type="project" value="UniProtKB-UniRule"/>
</dbReference>
<feature type="domain" description="Methionyl/Valyl/Leucyl/Isoleucyl-tRNA synthetase anticodon-binding" evidence="11">
    <location>
        <begin position="615"/>
        <end position="769"/>
    </location>
</feature>
<dbReference type="HAMAP" id="MF_02004">
    <property type="entry name" value="Val_tRNA_synth_type1"/>
    <property type="match status" value="1"/>
</dbReference>
<comment type="function">
    <text evidence="9">Catalyzes the attachment of valine to tRNA(Val). As ValRS can inadvertently accommodate and process structurally similar amino acids such as threonine, to avoid such errors, it has a 'posttransfer' editing activity that hydrolyzes mischarged Thr-tRNA(Val) in a tRNA-dependent manner.</text>
</comment>
<evidence type="ECO:0000256" key="3">
    <source>
        <dbReference type="ARBA" id="ARBA00022741"/>
    </source>
</evidence>
<keyword evidence="7 9" id="KW-0030">Aminoacyl-tRNA synthetase</keyword>
<dbReference type="PROSITE" id="PS00178">
    <property type="entry name" value="AA_TRNA_LIGASE_I"/>
    <property type="match status" value="1"/>
</dbReference>
<dbReference type="Gene3D" id="3.90.740.10">
    <property type="entry name" value="Valyl/Leucyl/Isoleucyl-tRNA synthetase, editing domain"/>
    <property type="match status" value="1"/>
</dbReference>
<keyword evidence="1 9" id="KW-0963">Cytoplasm</keyword>
<dbReference type="OrthoDB" id="9810365at2"/>
<evidence type="ECO:0000313" key="13">
    <source>
        <dbReference type="EMBL" id="AEP12857.1"/>
    </source>
</evidence>
<keyword evidence="5 9" id="KW-0648">Protein biosynthesis</keyword>
<dbReference type="EC" id="6.1.1.9" evidence="9"/>
<reference evidence="13 14" key="1">
    <citation type="journal article" date="2012" name="Environ. Microbiol.">
        <title>Complete genome of Candidatus Chloracidobacterium thermophilum, a chlorophyll-based photoheterotroph belonging to the phylum Acidobacteria.</title>
        <authorList>
            <person name="Garcia Costas A.M."/>
            <person name="Liu Z."/>
            <person name="Tomsho L.P."/>
            <person name="Schuster S.C."/>
            <person name="Ward D.M."/>
            <person name="Bryant D.A."/>
        </authorList>
    </citation>
    <scope>NUCLEOTIDE SEQUENCE [LARGE SCALE GENOMIC DNA]</scope>
    <source>
        <strain evidence="13 14">B</strain>
    </source>
</reference>
<name>G2LJG8_CHLTF</name>
<evidence type="ECO:0000256" key="8">
    <source>
        <dbReference type="ARBA" id="ARBA00047552"/>
    </source>
</evidence>
<feature type="short sequence motif" description="'KMSKS' region" evidence="9">
    <location>
        <begin position="532"/>
        <end position="536"/>
    </location>
</feature>
<keyword evidence="14" id="KW-1185">Reference proteome</keyword>
<dbReference type="PANTHER" id="PTHR11946">
    <property type="entry name" value="VALYL-TRNA SYNTHETASES"/>
    <property type="match status" value="1"/>
</dbReference>
<dbReference type="GO" id="GO:0006438">
    <property type="term" value="P:valyl-tRNA aminoacylation"/>
    <property type="evidence" value="ECO:0007669"/>
    <property type="project" value="UniProtKB-UniRule"/>
</dbReference>
<feature type="short sequence motif" description="'HIGH' region" evidence="9">
    <location>
        <begin position="44"/>
        <end position="54"/>
    </location>
</feature>
<gene>
    <name evidence="9" type="primary">valS</name>
    <name evidence="13" type="ordered locus">Cabther_A2115</name>
</gene>
<proteinExistence type="inferred from homology"/>
<dbReference type="Pfam" id="PF10458">
    <property type="entry name" value="Val_tRNA-synt_C"/>
    <property type="match status" value="1"/>
</dbReference>
<comment type="subcellular location">
    <subcellularLocation>
        <location evidence="9">Cytoplasm</location>
    </subcellularLocation>
</comment>